<reference evidence="2 3" key="1">
    <citation type="submission" date="2016-01" db="EMBL/GenBank/DDBJ databases">
        <title>Draft Genome Sequences of Seven Thermophilic Sporeformers Isolated from Foods.</title>
        <authorList>
            <person name="Berendsen E.M."/>
            <person name="Wells-Bennik M.H."/>
            <person name="Krawcyk A.O."/>
            <person name="De Jong A."/>
            <person name="Holsappel S."/>
            <person name="Eijlander R.T."/>
            <person name="Kuipers O.P."/>
        </authorList>
    </citation>
    <scope>NUCLEOTIDE SEQUENCE [LARGE SCALE GENOMIC DNA]</scope>
    <source>
        <strain evidence="2 3">B4135</strain>
    </source>
</reference>
<evidence type="ECO:0000256" key="1">
    <source>
        <dbReference type="SAM" id="Phobius"/>
    </source>
</evidence>
<comment type="caution">
    <text evidence="2">The sequence shown here is derived from an EMBL/GenBank/DDBJ whole genome shotgun (WGS) entry which is preliminary data.</text>
</comment>
<protein>
    <recommendedName>
        <fullName evidence="4">Zn-dependent protease</fullName>
    </recommendedName>
</protein>
<dbReference type="Proteomes" id="UP000075683">
    <property type="component" value="Unassembled WGS sequence"/>
</dbReference>
<sequence>MAANYLIYFLLIALIPLWASVKVQTTAKKYLKVHNSTNMTGYEVARKILDENGLYDVKVEEVHGFLTDHYDPRTKTVRLSSAVYNGVSLTATAVSAHEVGHALQDQENYAFLRFRTALVPLASLGSQMSYLFLILGLVLGFLNMALLGIILMGFAVLFQIVTLPVEFNASSRALDQVVALGIIRNEEERGARKVLSAAALTYVAAAAVALLELLYFLLQFLQASRNE</sequence>
<dbReference type="PANTHER" id="PTHR36434">
    <property type="entry name" value="MEMBRANE PROTEASE YUGP-RELATED"/>
    <property type="match status" value="1"/>
</dbReference>
<feature type="transmembrane region" description="Helical" evidence="1">
    <location>
        <begin position="6"/>
        <end position="23"/>
    </location>
</feature>
<dbReference type="PATRIC" id="fig|301148.3.peg.4144"/>
<evidence type="ECO:0000313" key="3">
    <source>
        <dbReference type="Proteomes" id="UP000075683"/>
    </source>
</evidence>
<evidence type="ECO:0000313" key="2">
    <source>
        <dbReference type="EMBL" id="KYD22778.1"/>
    </source>
</evidence>
<dbReference type="EMBL" id="LQYT01000007">
    <property type="protein sequence ID" value="KYD22778.1"/>
    <property type="molecule type" value="Genomic_DNA"/>
</dbReference>
<organism evidence="2 3">
    <name type="scientific">Caldibacillus debilis</name>
    <dbReference type="NCBI Taxonomy" id="301148"/>
    <lineage>
        <taxon>Bacteria</taxon>
        <taxon>Bacillati</taxon>
        <taxon>Bacillota</taxon>
        <taxon>Bacilli</taxon>
        <taxon>Bacillales</taxon>
        <taxon>Bacillaceae</taxon>
        <taxon>Caldibacillus</taxon>
    </lineage>
</organism>
<dbReference type="AlphaFoldDB" id="A0A150MEE9"/>
<feature type="transmembrane region" description="Helical" evidence="1">
    <location>
        <begin position="194"/>
        <end position="218"/>
    </location>
</feature>
<keyword evidence="1" id="KW-1133">Transmembrane helix</keyword>
<accession>A0A150MEE9</accession>
<evidence type="ECO:0008006" key="4">
    <source>
        <dbReference type="Google" id="ProtNLM"/>
    </source>
</evidence>
<gene>
    <name evidence="2" type="ORF">B4135_0279</name>
</gene>
<dbReference type="STRING" id="301148.B4135_0279"/>
<name>A0A150MEE9_9BACI</name>
<feature type="transmembrane region" description="Helical" evidence="1">
    <location>
        <begin position="130"/>
        <end position="161"/>
    </location>
</feature>
<dbReference type="OrthoDB" id="9784298at2"/>
<keyword evidence="1" id="KW-0472">Membrane</keyword>
<dbReference type="RefSeq" id="WP_061567909.1">
    <property type="nucleotide sequence ID" value="NZ_LQYT01000007.1"/>
</dbReference>
<proteinExistence type="predicted"/>
<dbReference type="InterPro" id="IPR007395">
    <property type="entry name" value="Zn_peptidase_2"/>
</dbReference>
<dbReference type="Pfam" id="PF04298">
    <property type="entry name" value="Zn_peptidase_2"/>
    <property type="match status" value="1"/>
</dbReference>
<dbReference type="PANTHER" id="PTHR36434:SF1">
    <property type="entry name" value="MEMBRANE PROTEASE YUGP-RELATED"/>
    <property type="match status" value="1"/>
</dbReference>
<keyword evidence="1" id="KW-0812">Transmembrane</keyword>